<dbReference type="AlphaFoldDB" id="A0A1T4WZ34"/>
<dbReference type="GO" id="GO:0032259">
    <property type="term" value="P:methylation"/>
    <property type="evidence" value="ECO:0007669"/>
    <property type="project" value="UniProtKB-KW"/>
</dbReference>
<dbReference type="InterPro" id="IPR029063">
    <property type="entry name" value="SAM-dependent_MTases_sf"/>
</dbReference>
<evidence type="ECO:0000313" key="2">
    <source>
        <dbReference type="EMBL" id="SKA82586.1"/>
    </source>
</evidence>
<dbReference type="InterPro" id="IPR002877">
    <property type="entry name" value="RNA_MeTrfase_FtsJ_dom"/>
</dbReference>
<protein>
    <submittedName>
        <fullName evidence="2">23S rRNA (Cytidine2498-2'-O)-methyltransferase</fullName>
    </submittedName>
</protein>
<dbReference type="GO" id="GO:0008168">
    <property type="term" value="F:methyltransferase activity"/>
    <property type="evidence" value="ECO:0007669"/>
    <property type="project" value="UniProtKB-KW"/>
</dbReference>
<dbReference type="STRING" id="48467.SAMN02745166_00931"/>
<dbReference type="Pfam" id="PF01728">
    <property type="entry name" value="FtsJ"/>
    <property type="match status" value="1"/>
</dbReference>
<evidence type="ECO:0000313" key="3">
    <source>
        <dbReference type="Proteomes" id="UP000190774"/>
    </source>
</evidence>
<dbReference type="Gene3D" id="3.40.50.150">
    <property type="entry name" value="Vaccinia Virus protein VP39"/>
    <property type="match status" value="1"/>
</dbReference>
<dbReference type="RefSeq" id="WP_078812123.1">
    <property type="nucleotide sequence ID" value="NZ_FUYE01000002.1"/>
</dbReference>
<keyword evidence="2" id="KW-0808">Transferase</keyword>
<organism evidence="2 3">
    <name type="scientific">Prosthecobacter debontii</name>
    <dbReference type="NCBI Taxonomy" id="48467"/>
    <lineage>
        <taxon>Bacteria</taxon>
        <taxon>Pseudomonadati</taxon>
        <taxon>Verrucomicrobiota</taxon>
        <taxon>Verrucomicrobiia</taxon>
        <taxon>Verrucomicrobiales</taxon>
        <taxon>Verrucomicrobiaceae</taxon>
        <taxon>Prosthecobacter</taxon>
    </lineage>
</organism>
<proteinExistence type="predicted"/>
<dbReference type="OrthoDB" id="154490at2"/>
<reference evidence="3" key="1">
    <citation type="submission" date="2017-02" db="EMBL/GenBank/DDBJ databases">
        <authorList>
            <person name="Varghese N."/>
            <person name="Submissions S."/>
        </authorList>
    </citation>
    <scope>NUCLEOTIDE SEQUENCE [LARGE SCALE GENOMIC DNA]</scope>
    <source>
        <strain evidence="3">ATCC 700200</strain>
    </source>
</reference>
<accession>A0A1T4WZ34</accession>
<name>A0A1T4WZ34_9BACT</name>
<feature type="domain" description="Ribosomal RNA methyltransferase FtsJ" evidence="1">
    <location>
        <begin position="187"/>
        <end position="273"/>
    </location>
</feature>
<dbReference type="PANTHER" id="PTHR37524">
    <property type="entry name" value="RIBOSOMAL RNA LARGE SUBUNIT METHYLTRANSFERASE M"/>
    <property type="match status" value="1"/>
</dbReference>
<gene>
    <name evidence="2" type="ORF">SAMN02745166_00931</name>
</gene>
<keyword evidence="3" id="KW-1185">Reference proteome</keyword>
<evidence type="ECO:0000259" key="1">
    <source>
        <dbReference type="Pfam" id="PF01728"/>
    </source>
</evidence>
<sequence length="342" mass="37626">MHLFLPAADMAPFLVEELARSGVLTPSVLPAADYAPLVQADSLPEHSLLAFAWQTLPNAISVTGASINGWADQIIGRIAGVVSDAGPWRLHLWPVYGEGRAGWHRCELIRAALMERLKKKRRALLKGFEEGSTAWTSQTSLVQAMLTGPDAGFLSVAVAPQPFDRRALISTFPGGVIAHAEDKAAPSRAFAKVIEAELRLGRHIQKGQTCVDLGASPGSWSYVAIQRGAYVTAIDRSPLREDLMRNPRLTFQQADAFKFRPPQPVDWLICDIIAAPQRSIDLLLEWLREGQMSQFIVTIKFKGTEEYALLDQLKEQAAPLCSDFRLMRLCANKNEVTAFGVV</sequence>
<dbReference type="EMBL" id="FUYE01000002">
    <property type="protein sequence ID" value="SKA82586.1"/>
    <property type="molecule type" value="Genomic_DNA"/>
</dbReference>
<keyword evidence="2" id="KW-0489">Methyltransferase</keyword>
<dbReference type="Proteomes" id="UP000190774">
    <property type="component" value="Unassembled WGS sequence"/>
</dbReference>
<dbReference type="SUPFAM" id="SSF53335">
    <property type="entry name" value="S-adenosyl-L-methionine-dependent methyltransferases"/>
    <property type="match status" value="1"/>
</dbReference>
<dbReference type="PANTHER" id="PTHR37524:SF2">
    <property type="entry name" value="RIBOSOMAL RNA METHYLTRANSFERASE FTSJ DOMAIN-CONTAINING PROTEIN"/>
    <property type="match status" value="1"/>
</dbReference>